<protein>
    <submittedName>
        <fullName evidence="7">Transcriptional regulator</fullName>
    </submittedName>
</protein>
<evidence type="ECO:0000256" key="3">
    <source>
        <dbReference type="ARBA" id="ARBA00023125"/>
    </source>
</evidence>
<dbReference type="Pfam" id="PF04545">
    <property type="entry name" value="Sigma70_r4"/>
    <property type="match status" value="1"/>
</dbReference>
<evidence type="ECO:0000313" key="7">
    <source>
        <dbReference type="EMBL" id="QPZ39296.1"/>
    </source>
</evidence>
<organism evidence="7 8">
    <name type="scientific">Paramicrobacterium chengjingii</name>
    <dbReference type="NCBI Taxonomy" id="2769067"/>
    <lineage>
        <taxon>Bacteria</taxon>
        <taxon>Bacillati</taxon>
        <taxon>Actinomycetota</taxon>
        <taxon>Actinomycetes</taxon>
        <taxon>Micrococcales</taxon>
        <taxon>Microbacteriaceae</taxon>
        <taxon>Paramicrobacterium</taxon>
    </lineage>
</organism>
<dbReference type="PANTHER" id="PTHR34294">
    <property type="entry name" value="TRANSCRIPTIONAL REGULATOR-RELATED"/>
    <property type="match status" value="1"/>
</dbReference>
<dbReference type="InterPro" id="IPR036388">
    <property type="entry name" value="WH-like_DNA-bd_sf"/>
</dbReference>
<sequence>MEHSRNDFVYEVARMYYEQNATMDSIAQQLDVSRSTISRLLSEARDSGVVQITLERRDEDSSKLERAFSAHFGVDAHIVTGDAVSDVHRGTQIASVAARLLTNWMRPGSVLAVSAGSTIQAVANSLPSRHYPGSSVVQLHGSIGPLRNVAHGSSQAVLGTVAAAFGAEEHPFPVPAFFDFATTRRSMWHERSIQRVRAMQSHADIALFGAGSFRGPDRSWPYTSGLLSDEDLDELRREHVVGDVCTVMMRPDGSSHNIAVNHRTSGASRRELAHVPRRLLVAFGASKALPVLAALRAGIATDIVIDDVLAHSITTMFPSRKSTRRLDSP</sequence>
<feature type="domain" description="RNA polymerase sigma-70 region 4" evidence="6">
    <location>
        <begin position="14"/>
        <end position="46"/>
    </location>
</feature>
<dbReference type="Pfam" id="PF04198">
    <property type="entry name" value="Sugar-bind"/>
    <property type="match status" value="1"/>
</dbReference>
<dbReference type="InterPro" id="IPR051054">
    <property type="entry name" value="SorC_transcr_regulators"/>
</dbReference>
<dbReference type="Gene3D" id="1.10.10.10">
    <property type="entry name" value="Winged helix-like DNA-binding domain superfamily/Winged helix DNA-binding domain"/>
    <property type="match status" value="1"/>
</dbReference>
<keyword evidence="4" id="KW-0804">Transcription</keyword>
<dbReference type="InterPro" id="IPR007630">
    <property type="entry name" value="RNA_pol_sigma70_r4"/>
</dbReference>
<evidence type="ECO:0000256" key="2">
    <source>
        <dbReference type="ARBA" id="ARBA00023015"/>
    </source>
</evidence>
<evidence type="ECO:0000313" key="8">
    <source>
        <dbReference type="Proteomes" id="UP000662814"/>
    </source>
</evidence>
<dbReference type="InterPro" id="IPR007324">
    <property type="entry name" value="Sugar-bd_dom_put"/>
</dbReference>
<dbReference type="RefSeq" id="WP_166988551.1">
    <property type="nucleotide sequence ID" value="NZ_CP061169.1"/>
</dbReference>
<dbReference type="Proteomes" id="UP000662814">
    <property type="component" value="Chromosome"/>
</dbReference>
<dbReference type="PANTHER" id="PTHR34294:SF1">
    <property type="entry name" value="TRANSCRIPTIONAL REGULATOR LSRR"/>
    <property type="match status" value="1"/>
</dbReference>
<comment type="similarity">
    <text evidence="1">Belongs to the SorC transcriptional regulatory family.</text>
</comment>
<dbReference type="InterPro" id="IPR037171">
    <property type="entry name" value="NagB/RpiA_transferase-like"/>
</dbReference>
<proteinExistence type="inferred from homology"/>
<evidence type="ECO:0000259" key="6">
    <source>
        <dbReference type="Pfam" id="PF04545"/>
    </source>
</evidence>
<dbReference type="EMBL" id="CP061169">
    <property type="protein sequence ID" value="QPZ39296.1"/>
    <property type="molecule type" value="Genomic_DNA"/>
</dbReference>
<keyword evidence="2" id="KW-0805">Transcription regulation</keyword>
<feature type="domain" description="Sugar-binding" evidence="5">
    <location>
        <begin position="59"/>
        <end position="313"/>
    </location>
</feature>
<evidence type="ECO:0000259" key="5">
    <source>
        <dbReference type="Pfam" id="PF04198"/>
    </source>
</evidence>
<evidence type="ECO:0000256" key="1">
    <source>
        <dbReference type="ARBA" id="ARBA00010466"/>
    </source>
</evidence>
<accession>A0ABX6YKF7</accession>
<keyword evidence="3" id="KW-0238">DNA-binding</keyword>
<name>A0ABX6YKF7_9MICO</name>
<dbReference type="SUPFAM" id="SSF100950">
    <property type="entry name" value="NagB/RpiA/CoA transferase-like"/>
    <property type="match status" value="1"/>
</dbReference>
<reference evidence="7 8" key="1">
    <citation type="submission" date="2020-12" db="EMBL/GenBank/DDBJ databases">
        <title>Microbacterium sp. HY060.</title>
        <authorList>
            <person name="Zhou J."/>
        </authorList>
    </citation>
    <scope>NUCLEOTIDE SEQUENCE [LARGE SCALE GENOMIC DNA]</scope>
    <source>
        <strain evidence="7 8">HY60</strain>
    </source>
</reference>
<keyword evidence="8" id="KW-1185">Reference proteome</keyword>
<evidence type="ECO:0000256" key="4">
    <source>
        <dbReference type="ARBA" id="ARBA00023163"/>
    </source>
</evidence>
<gene>
    <name evidence="7" type="ORF">HCR76_04345</name>
</gene>
<dbReference type="Gene3D" id="3.40.50.1360">
    <property type="match status" value="1"/>
</dbReference>